<evidence type="ECO:0000313" key="2">
    <source>
        <dbReference type="EMBL" id="KKN29539.1"/>
    </source>
</evidence>
<evidence type="ECO:0000259" key="1">
    <source>
        <dbReference type="Pfam" id="PF01510"/>
    </source>
</evidence>
<dbReference type="AlphaFoldDB" id="A0A0F9PHA3"/>
<protein>
    <recommendedName>
        <fullName evidence="1">N-acetylmuramoyl-L-alanine amidase domain-containing protein</fullName>
    </recommendedName>
</protein>
<organism evidence="2">
    <name type="scientific">marine sediment metagenome</name>
    <dbReference type="NCBI Taxonomy" id="412755"/>
    <lineage>
        <taxon>unclassified sequences</taxon>
        <taxon>metagenomes</taxon>
        <taxon>ecological metagenomes</taxon>
    </lineage>
</organism>
<dbReference type="InterPro" id="IPR002502">
    <property type="entry name" value="Amidase_domain"/>
</dbReference>
<feature type="domain" description="N-acetylmuramoyl-L-alanine amidase" evidence="1">
    <location>
        <begin position="24"/>
        <end position="155"/>
    </location>
</feature>
<accession>A0A0F9PHA3</accession>
<dbReference type="GO" id="GO:0008745">
    <property type="term" value="F:N-acetylmuramoyl-L-alanine amidase activity"/>
    <property type="evidence" value="ECO:0007669"/>
    <property type="project" value="InterPro"/>
</dbReference>
<dbReference type="EMBL" id="LAZR01002479">
    <property type="protein sequence ID" value="KKN29539.1"/>
    <property type="molecule type" value="Genomic_DNA"/>
</dbReference>
<dbReference type="Gene3D" id="3.40.80.10">
    <property type="entry name" value="Peptidoglycan recognition protein-like"/>
    <property type="match status" value="1"/>
</dbReference>
<proteinExistence type="predicted"/>
<dbReference type="GO" id="GO:0009253">
    <property type="term" value="P:peptidoglycan catabolic process"/>
    <property type="evidence" value="ECO:0007669"/>
    <property type="project" value="InterPro"/>
</dbReference>
<dbReference type="Pfam" id="PF01510">
    <property type="entry name" value="Amidase_2"/>
    <property type="match status" value="1"/>
</dbReference>
<dbReference type="SUPFAM" id="SSF55846">
    <property type="entry name" value="N-acetylmuramoyl-L-alanine amidase-like"/>
    <property type="match status" value="1"/>
</dbReference>
<comment type="caution">
    <text evidence="2">The sequence shown here is derived from an EMBL/GenBank/DDBJ whole genome shotgun (WGS) entry which is preliminary data.</text>
</comment>
<reference evidence="2" key="1">
    <citation type="journal article" date="2015" name="Nature">
        <title>Complex archaea that bridge the gap between prokaryotes and eukaryotes.</title>
        <authorList>
            <person name="Spang A."/>
            <person name="Saw J.H."/>
            <person name="Jorgensen S.L."/>
            <person name="Zaremba-Niedzwiedzka K."/>
            <person name="Martijn J."/>
            <person name="Lind A.E."/>
            <person name="van Eijk R."/>
            <person name="Schleper C."/>
            <person name="Guy L."/>
            <person name="Ettema T.J."/>
        </authorList>
    </citation>
    <scope>NUCLEOTIDE SEQUENCE</scope>
</reference>
<sequence length="250" mass="27410">MTVIDATRIYPIPLVWPRPAMDLKRVDAIAIHHTVTFFLRPDATVEEELAHIDMIHRYHLSKGWGGFAYHLISFPSGRVYHVVPLTQWGAHVHAENDHLHAIVVAGDFTDRVPVLAQQEGVVEGIRLIYATLGRQVSIRPHRSWNVLTYPTACPGATWQQWVPGLTALVEEDDMAVPPHYHTTQGAVILVGLLRHGLNETGHAAAHAIGSEDIVGDAVLGLQKFGAALQGAVGRAEMKRAVEELLRGGLG</sequence>
<gene>
    <name evidence="2" type="ORF">LCGC14_0842970</name>
</gene>
<dbReference type="InterPro" id="IPR036505">
    <property type="entry name" value="Amidase/PGRP_sf"/>
</dbReference>
<name>A0A0F9PHA3_9ZZZZ</name>